<reference evidence="2 3" key="1">
    <citation type="submission" date="2019-02" db="EMBL/GenBank/DDBJ databases">
        <title>Deep-cultivation of Planctomycetes and their phenomic and genomic characterization uncovers novel biology.</title>
        <authorList>
            <person name="Wiegand S."/>
            <person name="Jogler M."/>
            <person name="Boedeker C."/>
            <person name="Pinto D."/>
            <person name="Vollmers J."/>
            <person name="Rivas-Marin E."/>
            <person name="Kohn T."/>
            <person name="Peeters S.H."/>
            <person name="Heuer A."/>
            <person name="Rast P."/>
            <person name="Oberbeckmann S."/>
            <person name="Bunk B."/>
            <person name="Jeske O."/>
            <person name="Meyerdierks A."/>
            <person name="Storesund J.E."/>
            <person name="Kallscheuer N."/>
            <person name="Luecker S."/>
            <person name="Lage O.M."/>
            <person name="Pohl T."/>
            <person name="Merkel B.J."/>
            <person name="Hornburger P."/>
            <person name="Mueller R.-W."/>
            <person name="Bruemmer F."/>
            <person name="Labrenz M."/>
            <person name="Spormann A.M."/>
            <person name="Op Den Camp H."/>
            <person name="Overmann J."/>
            <person name="Amann R."/>
            <person name="Jetten M.S.M."/>
            <person name="Mascher T."/>
            <person name="Medema M.H."/>
            <person name="Devos D.P."/>
            <person name="Kaster A.-K."/>
            <person name="Ovreas L."/>
            <person name="Rohde M."/>
            <person name="Galperin M.Y."/>
            <person name="Jogler C."/>
        </authorList>
    </citation>
    <scope>NUCLEOTIDE SEQUENCE [LARGE SCALE GENOMIC DNA]</scope>
    <source>
        <strain evidence="2 3">Pla111</strain>
    </source>
</reference>
<feature type="chain" id="PRO_5022679250" description="Bacterial type II and III secretion system protein" evidence="1">
    <location>
        <begin position="25"/>
        <end position="455"/>
    </location>
</feature>
<evidence type="ECO:0008006" key="4">
    <source>
        <dbReference type="Google" id="ProtNLM"/>
    </source>
</evidence>
<keyword evidence="3" id="KW-1185">Reference proteome</keyword>
<organism evidence="2 3">
    <name type="scientific">Botrimarina hoheduenensis</name>
    <dbReference type="NCBI Taxonomy" id="2528000"/>
    <lineage>
        <taxon>Bacteria</taxon>
        <taxon>Pseudomonadati</taxon>
        <taxon>Planctomycetota</taxon>
        <taxon>Planctomycetia</taxon>
        <taxon>Pirellulales</taxon>
        <taxon>Lacipirellulaceae</taxon>
        <taxon>Botrimarina</taxon>
    </lineage>
</organism>
<gene>
    <name evidence="2" type="ORF">Pla111_12730</name>
</gene>
<name>A0A5C5WC18_9BACT</name>
<evidence type="ECO:0000256" key="1">
    <source>
        <dbReference type="SAM" id="SignalP"/>
    </source>
</evidence>
<proteinExistence type="predicted"/>
<dbReference type="AlphaFoldDB" id="A0A5C5WC18"/>
<comment type="caution">
    <text evidence="2">The sequence shown here is derived from an EMBL/GenBank/DDBJ whole genome shotgun (WGS) entry which is preliminary data.</text>
</comment>
<dbReference type="RefSeq" id="WP_146572414.1">
    <property type="nucleotide sequence ID" value="NZ_SJPH01000002.1"/>
</dbReference>
<dbReference type="OrthoDB" id="250183at2"/>
<feature type="signal peptide" evidence="1">
    <location>
        <begin position="1"/>
        <end position="24"/>
    </location>
</feature>
<keyword evidence="1" id="KW-0732">Signal</keyword>
<protein>
    <recommendedName>
        <fullName evidence="4">Bacterial type II and III secretion system protein</fullName>
    </recommendedName>
</protein>
<evidence type="ECO:0000313" key="3">
    <source>
        <dbReference type="Proteomes" id="UP000318995"/>
    </source>
</evidence>
<sequence length="455" mass="49928" precursor="true">MIRANRTTRAYLLVTVTLTPLALASEPSTSASESLSNRVAELVEGLNADRAAERRQAEDSLYELAMGPSGSGEAVLNALPPTNDRMPPSVRSGIQRIRRRVELTLAERAAEATRVTLNAEKMPLAQVLRAVGEQTGNQLAESSGRNSPRMLNRVTLRLENEPFWPAIDKIMDAARTNIYPYGGGSELSVVQREDSQSDRFGRAAYSGPFRFETLRVVATRGVRTPTEASLDVDIEIAWEPRLQPIALSQPMDEVRVVAKSGAPLSVRQPERSIDVEVTPGTQAIEITLPLILPSRSAVAIASLRGKIDALVPGRQADFRFEAVGATDRPIRQQQGDATVSLERFKRNGPVWELHMRLKMDQAGDAFASHRGWVFQNLSYLTDADGARIEHAGFETILQSANEVGLVYLFDLSDLEALSAAGDPPSDPRRLTWVYRTPVSIVSLPVEYQLGEVLLP</sequence>
<accession>A0A5C5WC18</accession>
<dbReference type="EMBL" id="SJPH01000002">
    <property type="protein sequence ID" value="TWT47655.1"/>
    <property type="molecule type" value="Genomic_DNA"/>
</dbReference>
<evidence type="ECO:0000313" key="2">
    <source>
        <dbReference type="EMBL" id="TWT47655.1"/>
    </source>
</evidence>
<dbReference type="Proteomes" id="UP000318995">
    <property type="component" value="Unassembled WGS sequence"/>
</dbReference>